<accession>A0A9Y2I7V4</accession>
<dbReference type="InterPro" id="IPR015946">
    <property type="entry name" value="KH_dom-like_a/b"/>
</dbReference>
<evidence type="ECO:0000313" key="1">
    <source>
        <dbReference type="EMBL" id="WIX75187.1"/>
    </source>
</evidence>
<dbReference type="RefSeq" id="WP_285965963.1">
    <property type="nucleotide sequence ID" value="NZ_CP127294.1"/>
</dbReference>
<dbReference type="Proteomes" id="UP001236014">
    <property type="component" value="Chromosome"/>
</dbReference>
<dbReference type="PANTHER" id="PTHR39624">
    <property type="entry name" value="PROTEIN INVOLVED IN RIMO-MEDIATED BETA-METHYLTHIOLATION OF RIBOSOMAL PROTEIN S12 YCAO"/>
    <property type="match status" value="1"/>
</dbReference>
<dbReference type="PANTHER" id="PTHR39624:SF2">
    <property type="entry name" value="OSMC-LIKE PROTEIN"/>
    <property type="match status" value="1"/>
</dbReference>
<dbReference type="Pfam" id="PF02566">
    <property type="entry name" value="OsmC"/>
    <property type="match status" value="1"/>
</dbReference>
<dbReference type="Gene3D" id="3.30.300.20">
    <property type="match status" value="1"/>
</dbReference>
<dbReference type="SUPFAM" id="SSF82784">
    <property type="entry name" value="OsmC-like"/>
    <property type="match status" value="1"/>
</dbReference>
<sequence length="146" mass="16050">MTEPEPGSVVVSEAGEGRFTQHVTAGGFELVVDEPQSVGGDGSGPTPYDLLLGALGSCTAITLRMYADRKNIPLANVSVRLRHDRIHARDCERCETEVGMVSRISREIELEGDLDDEQRARLLEIADKCPVHRTLEHEIDVQTKLV</sequence>
<gene>
    <name evidence="1" type="ORF">QRX50_27015</name>
</gene>
<organism evidence="1 2">
    <name type="scientific">Amycolatopsis carbonis</name>
    <dbReference type="NCBI Taxonomy" id="715471"/>
    <lineage>
        <taxon>Bacteria</taxon>
        <taxon>Bacillati</taxon>
        <taxon>Actinomycetota</taxon>
        <taxon>Actinomycetes</taxon>
        <taxon>Pseudonocardiales</taxon>
        <taxon>Pseudonocardiaceae</taxon>
        <taxon>Amycolatopsis</taxon>
    </lineage>
</organism>
<keyword evidence="2" id="KW-1185">Reference proteome</keyword>
<protein>
    <submittedName>
        <fullName evidence="1">OsmC family protein</fullName>
    </submittedName>
</protein>
<evidence type="ECO:0000313" key="2">
    <source>
        <dbReference type="Proteomes" id="UP001236014"/>
    </source>
</evidence>
<dbReference type="InterPro" id="IPR003718">
    <property type="entry name" value="OsmC/Ohr_fam"/>
</dbReference>
<dbReference type="KEGG" id="acab:QRX50_27015"/>
<proteinExistence type="predicted"/>
<dbReference type="EMBL" id="CP127294">
    <property type="protein sequence ID" value="WIX75187.1"/>
    <property type="molecule type" value="Genomic_DNA"/>
</dbReference>
<name>A0A9Y2I7V4_9PSEU</name>
<reference evidence="1 2" key="1">
    <citation type="submission" date="2023-06" db="EMBL/GenBank/DDBJ databases">
        <authorList>
            <person name="Oyuntsetseg B."/>
            <person name="Kim S.B."/>
        </authorList>
    </citation>
    <scope>NUCLEOTIDE SEQUENCE [LARGE SCALE GENOMIC DNA]</scope>
    <source>
        <strain evidence="1 2">2-15</strain>
    </source>
</reference>
<dbReference type="AlphaFoldDB" id="A0A9Y2I7V4"/>
<dbReference type="InterPro" id="IPR036102">
    <property type="entry name" value="OsmC/Ohrsf"/>
</dbReference>